<evidence type="ECO:0000313" key="4">
    <source>
        <dbReference type="Proteomes" id="UP000053462"/>
    </source>
</evidence>
<name>A0A117IU61_9EURY</name>
<dbReference type="SMART" id="SM00226">
    <property type="entry name" value="LMWPc"/>
    <property type="match status" value="1"/>
</dbReference>
<dbReference type="InterPro" id="IPR023485">
    <property type="entry name" value="Ptyr_pPase"/>
</dbReference>
<evidence type="ECO:0000259" key="2">
    <source>
        <dbReference type="SMART" id="SM00226"/>
    </source>
</evidence>
<proteinExistence type="predicted"/>
<dbReference type="CDD" id="cd16345">
    <property type="entry name" value="LMWP_ArsC"/>
    <property type="match status" value="1"/>
</dbReference>
<dbReference type="GO" id="GO:0046685">
    <property type="term" value="P:response to arsenic-containing substance"/>
    <property type="evidence" value="ECO:0007669"/>
    <property type="project" value="UniProtKB-KW"/>
</dbReference>
<protein>
    <submittedName>
        <fullName evidence="3">Arsenate reductase</fullName>
    </submittedName>
</protein>
<accession>A0A117IU61</accession>
<dbReference type="PANTHER" id="PTHR43428">
    <property type="entry name" value="ARSENATE REDUCTASE"/>
    <property type="match status" value="1"/>
</dbReference>
<dbReference type="Proteomes" id="UP000053462">
    <property type="component" value="Unassembled WGS sequence"/>
</dbReference>
<dbReference type="Gene3D" id="3.40.50.2300">
    <property type="match status" value="1"/>
</dbReference>
<evidence type="ECO:0000313" key="3">
    <source>
        <dbReference type="EMBL" id="KUH34510.1"/>
    </source>
</evidence>
<dbReference type="OrthoDB" id="295776at2157"/>
<dbReference type="AlphaFoldDB" id="A0A117IU61"/>
<dbReference type="PANTHER" id="PTHR43428:SF1">
    <property type="entry name" value="ARSENATE REDUCTASE"/>
    <property type="match status" value="1"/>
</dbReference>
<dbReference type="STRING" id="227598.APY94_01430"/>
<evidence type="ECO:0000256" key="1">
    <source>
        <dbReference type="ARBA" id="ARBA00022849"/>
    </source>
</evidence>
<dbReference type="InterPro" id="IPR036196">
    <property type="entry name" value="Ptyr_pPase_sf"/>
</dbReference>
<gene>
    <name evidence="3" type="ORF">APY94_01430</name>
</gene>
<keyword evidence="1" id="KW-0059">Arsenical resistance</keyword>
<feature type="domain" description="Phosphotyrosine protein phosphatase I" evidence="2">
    <location>
        <begin position="4"/>
        <end position="130"/>
    </location>
</feature>
<comment type="caution">
    <text evidence="3">The sequence shown here is derived from an EMBL/GenBank/DDBJ whole genome shotgun (WGS) entry which is preliminary data.</text>
</comment>
<organism evidence="3 4">
    <name type="scientific">Thermococcus celericrescens</name>
    <dbReference type="NCBI Taxonomy" id="227598"/>
    <lineage>
        <taxon>Archaea</taxon>
        <taxon>Methanobacteriati</taxon>
        <taxon>Methanobacteriota</taxon>
        <taxon>Thermococci</taxon>
        <taxon>Thermococcales</taxon>
        <taxon>Thermococcaceae</taxon>
        <taxon>Thermococcus</taxon>
    </lineage>
</organism>
<dbReference type="EMBL" id="LLYW01000004">
    <property type="protein sequence ID" value="KUH34510.1"/>
    <property type="molecule type" value="Genomic_DNA"/>
</dbReference>
<dbReference type="SUPFAM" id="SSF52788">
    <property type="entry name" value="Phosphotyrosine protein phosphatases I"/>
    <property type="match status" value="1"/>
</dbReference>
<reference evidence="3 4" key="1">
    <citation type="submission" date="2015-10" db="EMBL/GenBank/DDBJ databases">
        <title>Draft genome sequence of Thermococcus celericrescens strain DSM 17994.</title>
        <authorList>
            <person name="Hong S.-J."/>
            <person name="Park C.-E."/>
            <person name="Shin J.-H."/>
        </authorList>
    </citation>
    <scope>NUCLEOTIDE SEQUENCE [LARGE SCALE GENOMIC DNA]</scope>
    <source>
        <strain evidence="3 4">DSM 17994</strain>
    </source>
</reference>
<keyword evidence="4" id="KW-1185">Reference proteome</keyword>
<dbReference type="Pfam" id="PF01451">
    <property type="entry name" value="LMWPc"/>
    <property type="match status" value="1"/>
</dbReference>
<dbReference type="RefSeq" id="WP_058937945.1">
    <property type="nucleotide sequence ID" value="NZ_LLYW01000004.1"/>
</dbReference>
<sequence>MGEKLVLFVCVKNSARSQMAEAFFNHFNDDPRFRAMSAGTEPAEEIDPLAMKVMEEIGIYLDGQYPKLYTEEMADKAYLVITMGCLDRCPYAPPEKTWDWGLDDPYGKPIEKYREARDEIRRRVLRLIDDLKTGKSREEIIGRKSLFKIE</sequence>